<feature type="compositionally biased region" description="Pro residues" evidence="1">
    <location>
        <begin position="437"/>
        <end position="452"/>
    </location>
</feature>
<feature type="compositionally biased region" description="Polar residues" evidence="1">
    <location>
        <begin position="864"/>
        <end position="880"/>
    </location>
</feature>
<name>A0A8H5AWU9_9AGAR</name>
<organism evidence="3 4">
    <name type="scientific">Psilocybe cf. subviscida</name>
    <dbReference type="NCBI Taxonomy" id="2480587"/>
    <lineage>
        <taxon>Eukaryota</taxon>
        <taxon>Fungi</taxon>
        <taxon>Dikarya</taxon>
        <taxon>Basidiomycota</taxon>
        <taxon>Agaricomycotina</taxon>
        <taxon>Agaricomycetes</taxon>
        <taxon>Agaricomycetidae</taxon>
        <taxon>Agaricales</taxon>
        <taxon>Agaricineae</taxon>
        <taxon>Strophariaceae</taxon>
        <taxon>Psilocybe</taxon>
    </lineage>
</organism>
<feature type="compositionally biased region" description="Basic residues" evidence="1">
    <location>
        <begin position="955"/>
        <end position="964"/>
    </location>
</feature>
<keyword evidence="2" id="KW-0812">Transmembrane</keyword>
<accession>A0A8H5AWU9</accession>
<keyword evidence="2" id="KW-1133">Transmembrane helix</keyword>
<reference evidence="3 4" key="1">
    <citation type="journal article" date="2020" name="ISME J.">
        <title>Uncovering the hidden diversity of litter-decomposition mechanisms in mushroom-forming fungi.</title>
        <authorList>
            <person name="Floudas D."/>
            <person name="Bentzer J."/>
            <person name="Ahren D."/>
            <person name="Johansson T."/>
            <person name="Persson P."/>
            <person name="Tunlid A."/>
        </authorList>
    </citation>
    <scope>NUCLEOTIDE SEQUENCE [LARGE SCALE GENOMIC DNA]</scope>
    <source>
        <strain evidence="3 4">CBS 101986</strain>
    </source>
</reference>
<dbReference type="EMBL" id="JAACJJ010000056">
    <property type="protein sequence ID" value="KAF5312422.1"/>
    <property type="molecule type" value="Genomic_DNA"/>
</dbReference>
<dbReference type="AlphaFoldDB" id="A0A8H5AWU9"/>
<feature type="transmembrane region" description="Helical" evidence="2">
    <location>
        <begin position="7"/>
        <end position="26"/>
    </location>
</feature>
<evidence type="ECO:0000256" key="1">
    <source>
        <dbReference type="SAM" id="MobiDB-lite"/>
    </source>
</evidence>
<evidence type="ECO:0000313" key="3">
    <source>
        <dbReference type="EMBL" id="KAF5312422.1"/>
    </source>
</evidence>
<protein>
    <submittedName>
        <fullName evidence="3">Uncharacterized protein</fullName>
    </submittedName>
</protein>
<dbReference type="Proteomes" id="UP000567179">
    <property type="component" value="Unassembled WGS sequence"/>
</dbReference>
<gene>
    <name evidence="3" type="ORF">D9619_002451</name>
</gene>
<feature type="region of interest" description="Disordered" evidence="1">
    <location>
        <begin position="325"/>
        <end position="460"/>
    </location>
</feature>
<proteinExistence type="predicted"/>
<keyword evidence="4" id="KW-1185">Reference proteome</keyword>
<feature type="compositionally biased region" description="Low complexity" evidence="1">
    <location>
        <begin position="344"/>
        <end position="386"/>
    </location>
</feature>
<comment type="caution">
    <text evidence="3">The sequence shown here is derived from an EMBL/GenBank/DDBJ whole genome shotgun (WGS) entry which is preliminary data.</text>
</comment>
<dbReference type="PROSITE" id="PS51257">
    <property type="entry name" value="PROKAR_LIPOPROTEIN"/>
    <property type="match status" value="1"/>
</dbReference>
<evidence type="ECO:0000313" key="4">
    <source>
        <dbReference type="Proteomes" id="UP000567179"/>
    </source>
</evidence>
<evidence type="ECO:0000256" key="2">
    <source>
        <dbReference type="SAM" id="Phobius"/>
    </source>
</evidence>
<feature type="compositionally biased region" description="Pro residues" evidence="1">
    <location>
        <begin position="387"/>
        <end position="397"/>
    </location>
</feature>
<feature type="region of interest" description="Disordered" evidence="1">
    <location>
        <begin position="864"/>
        <end position="973"/>
    </location>
</feature>
<sequence>MLLFQKALQVAVTHIAVLFTLGGVLITSCFSGNGLKVIDGRPAANPWVVGGLLLIEYAVPQIFKQLSDPGMVVYSGARTPVDLMRANQTLSLVLNAVDVAHFLPVIPPFAALVSASVSSSVSSVNTAFFSKDEPKKALLDTGRPRCSASGSKSTGLATNGNYTVNNVTGESSVFAGHLSATKSTLSLDWKAGYLADVSATKVAMVPVMLQPTVLVVAPTATLDATRFSFHEPNKALVDTGRLQCAASGFGKMGHETITGIPSGTSDQCYANQFFALFCAGTCASPMDSATAPPAPLLSVLSLASLSSSITSLDATLFCLNEPNKALSDSGRPRCTASGSKKKGQAANGNNARRGAARKSSGSSGRSSNSGGSSSLGSFSGSSSGGSAPPPPPPPPPGRSGGAPTRRSSRLQSSPAPYYALTTPRARRTLKVKDFEAPPDPPSGPPPPPPPSDPDSHGPYDVGDLLDPFTPWLRKIMIFIFCVFTACNMASKIMRLVPRSLILSQVSSLKAYFLRLEDVVSILMEQANDWFQLEGAPVPPFALHPPRGDLNPFPLFTDVVEGVHLRFPVPRDKVVEALVQAGLIERARGPLFGLRKYLSRLMIATIGVFAALHVLDIDWLRDMVETVIGVNKDADSLRADSDCNPSNRTFWLALGVEYEHGDSFLDESYLALPEANLGTEGEPNEETANIAEASKETSVVCALVFLAAYLLQQDLTARSEGGEIVADESLLLTQEEDLSGKSIQTEVEDASDLRLDNILMEESLEAGIQNYVEDDTAHSPTPLTVDVASGPTSHIDEDVTIQPAVGDKLALPSFLSQSSDHKEYPANSVATVDESIPDALPAALENGMTTSFSFPALTDTIEHTNTPEAATGSSSPVTDLSTPVVESERTGDAPTEALDSLAASASEPDSSIHTTAPESSTSSTTTPSDPRGPGIWSPPVTEINGATFVVIEGARRQRKRHRKAKTPANPVAAG</sequence>
<feature type="compositionally biased region" description="Low complexity" evidence="1">
    <location>
        <begin position="895"/>
        <end position="927"/>
    </location>
</feature>
<keyword evidence="2" id="KW-0472">Membrane</keyword>